<keyword evidence="7" id="KW-0503">Monooxygenase</keyword>
<evidence type="ECO:0000256" key="3">
    <source>
        <dbReference type="ARBA" id="ARBA00005349"/>
    </source>
</evidence>
<evidence type="ECO:0000256" key="4">
    <source>
        <dbReference type="ARBA" id="ARBA00022630"/>
    </source>
</evidence>
<comment type="pathway">
    <text evidence="2">Cofactor biosynthesis; ubiquinone biosynthesis.</text>
</comment>
<accession>A0A1U7JG26</accession>
<dbReference type="NCBIfam" id="NF005691">
    <property type="entry name" value="PRK07494.1"/>
    <property type="match status" value="1"/>
</dbReference>
<proteinExistence type="inferred from homology"/>
<evidence type="ECO:0000256" key="2">
    <source>
        <dbReference type="ARBA" id="ARBA00004749"/>
    </source>
</evidence>
<dbReference type="InterPro" id="IPR051205">
    <property type="entry name" value="UbiH/COQ6_monooxygenase"/>
</dbReference>
<evidence type="ECO:0000313" key="10">
    <source>
        <dbReference type="Proteomes" id="UP000185783"/>
    </source>
</evidence>
<evidence type="ECO:0000256" key="5">
    <source>
        <dbReference type="ARBA" id="ARBA00022827"/>
    </source>
</evidence>
<dbReference type="PANTHER" id="PTHR43876:SF7">
    <property type="entry name" value="UBIQUINONE BIOSYNTHESIS MONOOXYGENASE COQ6, MITOCHONDRIAL"/>
    <property type="match status" value="1"/>
</dbReference>
<dbReference type="GO" id="GO:0004497">
    <property type="term" value="F:monooxygenase activity"/>
    <property type="evidence" value="ECO:0007669"/>
    <property type="project" value="UniProtKB-KW"/>
</dbReference>
<name>A0A1U7JG26_9HYPH</name>
<dbReference type="SUPFAM" id="SSF51905">
    <property type="entry name" value="FAD/NAD(P)-binding domain"/>
    <property type="match status" value="1"/>
</dbReference>
<gene>
    <name evidence="9" type="ORF">A3843_12290</name>
</gene>
<dbReference type="GO" id="GO:0006744">
    <property type="term" value="P:ubiquinone biosynthetic process"/>
    <property type="evidence" value="ECO:0007669"/>
    <property type="project" value="UniProtKB-UniPathway"/>
</dbReference>
<evidence type="ECO:0000256" key="1">
    <source>
        <dbReference type="ARBA" id="ARBA00001974"/>
    </source>
</evidence>
<comment type="cofactor">
    <cofactor evidence="1">
        <name>FAD</name>
        <dbReference type="ChEBI" id="CHEBI:57692"/>
    </cofactor>
</comment>
<protein>
    <submittedName>
        <fullName evidence="9">2-octaprenyl-6-methoxyphenyl hydroxylase</fullName>
    </submittedName>
</protein>
<dbReference type="GO" id="GO:0016705">
    <property type="term" value="F:oxidoreductase activity, acting on paired donors, with incorporation or reduction of molecular oxygen"/>
    <property type="evidence" value="ECO:0007669"/>
    <property type="project" value="InterPro"/>
</dbReference>
<dbReference type="Pfam" id="PF01494">
    <property type="entry name" value="FAD_binding_3"/>
    <property type="match status" value="1"/>
</dbReference>
<dbReference type="AlphaFoldDB" id="A0A1U7JG26"/>
<dbReference type="STRING" id="197461.A3843_12290"/>
<keyword evidence="6" id="KW-0560">Oxidoreductase</keyword>
<dbReference type="InterPro" id="IPR002938">
    <property type="entry name" value="FAD-bd"/>
</dbReference>
<dbReference type="PRINTS" id="PR00420">
    <property type="entry name" value="RNGMNOXGNASE"/>
</dbReference>
<comment type="similarity">
    <text evidence="3">Belongs to the UbiH/COQ6 family.</text>
</comment>
<comment type="caution">
    <text evidence="9">The sequence shown here is derived from an EMBL/GenBank/DDBJ whole genome shotgun (WGS) entry which is preliminary data.</text>
</comment>
<dbReference type="Gene3D" id="3.50.50.60">
    <property type="entry name" value="FAD/NAD(P)-binding domain"/>
    <property type="match status" value="2"/>
</dbReference>
<dbReference type="PANTHER" id="PTHR43876">
    <property type="entry name" value="UBIQUINONE BIOSYNTHESIS MONOOXYGENASE COQ6, MITOCHONDRIAL"/>
    <property type="match status" value="1"/>
</dbReference>
<organism evidence="9 10">
    <name type="scientific">Pseudovibrio exalbescens</name>
    <dbReference type="NCBI Taxonomy" id="197461"/>
    <lineage>
        <taxon>Bacteria</taxon>
        <taxon>Pseudomonadati</taxon>
        <taxon>Pseudomonadota</taxon>
        <taxon>Alphaproteobacteria</taxon>
        <taxon>Hyphomicrobiales</taxon>
        <taxon>Stappiaceae</taxon>
        <taxon>Pseudovibrio</taxon>
    </lineage>
</organism>
<evidence type="ECO:0000256" key="7">
    <source>
        <dbReference type="ARBA" id="ARBA00023033"/>
    </source>
</evidence>
<dbReference type="InterPro" id="IPR010971">
    <property type="entry name" value="UbiH/COQ6"/>
</dbReference>
<evidence type="ECO:0000313" key="9">
    <source>
        <dbReference type="EMBL" id="OKL43693.1"/>
    </source>
</evidence>
<dbReference type="GO" id="GO:0071949">
    <property type="term" value="F:FAD binding"/>
    <property type="evidence" value="ECO:0007669"/>
    <property type="project" value="InterPro"/>
</dbReference>
<sequence>MPSETFECVVVGTGPAGMIAALALASRGVRTALVGPAPNMNDSRTTALMAASKDFLENIGIWAALEADFTALEKMRLIDGTTRLIRARETTFDAHELKLPAFGYNILNKNLNRGLEKLIGENCDVTFIEGSVTSVRSSPTEATLTLAGGQTLAAKLVVGADGRKSLVREAAGIDVDTWAYKQSALVMNLSHDLPHYNVSTEFHRETGPFTLVPLPGRESALVCVEAPDVAERLSRLDDEALARELEDIAHSVLGKFKVISERQVYPMSGLKAKRLSGNRSVLVGEAAHAFPPIGAQGLNLSLRDIAVIADLAGKAKAHHQDPGGDDVLASYERQRWSDINSRTNAVDLLNRSLLTSALPIQVLRSIGLYTASTLGPVRRLLMREGIAPTFLLPRLMRRTAPTANSRA</sequence>
<evidence type="ECO:0000259" key="8">
    <source>
        <dbReference type="Pfam" id="PF01494"/>
    </source>
</evidence>
<dbReference type="NCBIfam" id="TIGR01988">
    <property type="entry name" value="Ubi-OHases"/>
    <property type="match status" value="1"/>
</dbReference>
<evidence type="ECO:0000256" key="6">
    <source>
        <dbReference type="ARBA" id="ARBA00023002"/>
    </source>
</evidence>
<feature type="domain" description="FAD-binding" evidence="8">
    <location>
        <begin position="7"/>
        <end position="335"/>
    </location>
</feature>
<keyword evidence="4" id="KW-0285">Flavoprotein</keyword>
<dbReference type="InterPro" id="IPR036188">
    <property type="entry name" value="FAD/NAD-bd_sf"/>
</dbReference>
<keyword evidence="5" id="KW-0274">FAD</keyword>
<dbReference type="EMBL" id="LVVZ01000019">
    <property type="protein sequence ID" value="OKL43693.1"/>
    <property type="molecule type" value="Genomic_DNA"/>
</dbReference>
<reference evidence="9 10" key="1">
    <citation type="submission" date="2016-03" db="EMBL/GenBank/DDBJ databases">
        <title>Genome sequence of Nesiotobacter sp. nov., a moderately halophilic alphaproteobacterium isolated from the Yellow Sea, China.</title>
        <authorList>
            <person name="Zhang G."/>
            <person name="Zhang R."/>
        </authorList>
    </citation>
    <scope>NUCLEOTIDE SEQUENCE [LARGE SCALE GENOMIC DNA]</scope>
    <source>
        <strain evidence="9 10">WB1-6</strain>
    </source>
</reference>
<dbReference type="Proteomes" id="UP000185783">
    <property type="component" value="Unassembled WGS sequence"/>
</dbReference>
<dbReference type="UniPathway" id="UPA00232"/>
<keyword evidence="10" id="KW-1185">Reference proteome</keyword>